<dbReference type="EMBL" id="JANKHO010001150">
    <property type="protein sequence ID" value="KAJ3503373.1"/>
    <property type="molecule type" value="Genomic_DNA"/>
</dbReference>
<proteinExistence type="predicted"/>
<reference evidence="1" key="1">
    <citation type="submission" date="2022-07" db="EMBL/GenBank/DDBJ databases">
        <title>Genome Sequence of Agrocybe chaxingu.</title>
        <authorList>
            <person name="Buettner E."/>
        </authorList>
    </citation>
    <scope>NUCLEOTIDE SEQUENCE</scope>
    <source>
        <strain evidence="1">MP-N11</strain>
    </source>
</reference>
<name>A0A9W8K2E9_9AGAR</name>
<gene>
    <name evidence="1" type="ORF">NLJ89_g8465</name>
</gene>
<dbReference type="OrthoDB" id="3058840at2759"/>
<keyword evidence="2" id="KW-1185">Reference proteome</keyword>
<organism evidence="1 2">
    <name type="scientific">Agrocybe chaxingu</name>
    <dbReference type="NCBI Taxonomy" id="84603"/>
    <lineage>
        <taxon>Eukaryota</taxon>
        <taxon>Fungi</taxon>
        <taxon>Dikarya</taxon>
        <taxon>Basidiomycota</taxon>
        <taxon>Agaricomycotina</taxon>
        <taxon>Agaricomycetes</taxon>
        <taxon>Agaricomycetidae</taxon>
        <taxon>Agaricales</taxon>
        <taxon>Agaricineae</taxon>
        <taxon>Strophariaceae</taxon>
        <taxon>Agrocybe</taxon>
    </lineage>
</organism>
<evidence type="ECO:0000313" key="2">
    <source>
        <dbReference type="Proteomes" id="UP001148786"/>
    </source>
</evidence>
<dbReference type="Proteomes" id="UP001148786">
    <property type="component" value="Unassembled WGS sequence"/>
</dbReference>
<comment type="caution">
    <text evidence="1">The sequence shown here is derived from an EMBL/GenBank/DDBJ whole genome shotgun (WGS) entry which is preliminary data.</text>
</comment>
<dbReference type="AlphaFoldDB" id="A0A9W8K2E9"/>
<protein>
    <submittedName>
        <fullName evidence="1">Uncharacterized protein</fullName>
    </submittedName>
</protein>
<evidence type="ECO:0000313" key="1">
    <source>
        <dbReference type="EMBL" id="KAJ3503373.1"/>
    </source>
</evidence>
<accession>A0A9W8K2E9</accession>
<sequence length="254" mass="29915">MDDPRLVRRAKPSYLGRNGFFEDPIDPGQINEANVADALERHRRALFVLEHKKREVPDFETMKAEVEKPDDLTTVNERLAALRAQHEDDLERLYALQVQDYMQETMDKHFSREDVPLADPEAEAQLQDLYHGGTAESFQEKEWASDFEQMRYAYLAQFVPLEKRRVELEKEEEIARRQRDAMFPLTKDDFFSKPMDIRYRVARFLVSDSAKQEKMLADFGWAWRQVSHLQHIYKSDEAFAGEIRGMIVAEQAKR</sequence>